<gene>
    <name evidence="4" type="ORF">IAC57_05340</name>
</gene>
<dbReference type="Gene3D" id="2.30.42.10">
    <property type="match status" value="1"/>
</dbReference>
<protein>
    <recommendedName>
        <fullName evidence="3">Tail specific protease domain-containing protein</fullName>
    </recommendedName>
</protein>
<dbReference type="InterPro" id="IPR036034">
    <property type="entry name" value="PDZ_sf"/>
</dbReference>
<dbReference type="Gene3D" id="3.90.226.10">
    <property type="entry name" value="2-enoyl-CoA Hydratase, Chain A, domain 1"/>
    <property type="match status" value="1"/>
</dbReference>
<evidence type="ECO:0000256" key="1">
    <source>
        <dbReference type="SAM" id="MobiDB-lite"/>
    </source>
</evidence>
<dbReference type="InterPro" id="IPR005151">
    <property type="entry name" value="Tail-specific_protease"/>
</dbReference>
<feature type="compositionally biased region" description="Low complexity" evidence="1">
    <location>
        <begin position="10"/>
        <end position="21"/>
    </location>
</feature>
<dbReference type="PANTHER" id="PTHR32060:SF30">
    <property type="entry name" value="CARBOXY-TERMINAL PROCESSING PROTEASE CTPA"/>
    <property type="match status" value="1"/>
</dbReference>
<accession>A0A9D1SGP6</accession>
<keyword evidence="2" id="KW-0812">Transmembrane</keyword>
<dbReference type="PANTHER" id="PTHR32060">
    <property type="entry name" value="TAIL-SPECIFIC PROTEASE"/>
    <property type="match status" value="1"/>
</dbReference>
<evidence type="ECO:0000259" key="3">
    <source>
        <dbReference type="SMART" id="SM00245"/>
    </source>
</evidence>
<evidence type="ECO:0000256" key="2">
    <source>
        <dbReference type="SAM" id="Phobius"/>
    </source>
</evidence>
<dbReference type="SMART" id="SM00245">
    <property type="entry name" value="TSPc"/>
    <property type="match status" value="1"/>
</dbReference>
<name>A0A9D1SGP6_9FIRM</name>
<comment type="caution">
    <text evidence="4">The sequence shown here is derived from an EMBL/GenBank/DDBJ whole genome shotgun (WGS) entry which is preliminary data.</text>
</comment>
<dbReference type="GO" id="GO:0004175">
    <property type="term" value="F:endopeptidase activity"/>
    <property type="evidence" value="ECO:0007669"/>
    <property type="project" value="TreeGrafter"/>
</dbReference>
<sequence length="562" mass="60183">MNRDNEENRGYGAENNGNAETENQRKAGGAGEEKFRNAGASAEEQTAGKGGEEKSGNEEYVFDFGGARRTNGYGGGYNVSGPGGYGGGNAGNVGNAGNAGGGTVSGDGKVPPELYERRRALSAAQPASAKKKKSPGKIIACVAGGLLIAAGGFFAGYFTYSGTLDEQIRTLLWVKGLIQENYYEEIGDDEFYDAVFDGVNGLLDPYSQYFSSEEYEAWMADSEGITLGAGITFSSEEINQNDRMLVEWVSGNSPAERAGIRTGMYVVGYGPNANEVAERGDYESVMTFLLEQPEGQPFVLAVSDTPDGEYEAVTLTREVFVANNVFYRSADSAYIFTGENATTLTGSDNVLSGLDEDTAYIRLVLFTGGASEQFAKAMDVFRQEGKKNLILDLRADGGGYLDIMCDIASYFCKDARSGSPAVATAEYRSGRKDTFYASGNLYDEYFSADSRIYVMADNGTASASECLIGAMVDYGAVDYSDIFLCTRSGEAKTYGKGVMQMTYPHLTGGDAVKLTTARICWPLSGNCIHGRGVLPEDGAQVVTENYNRETELLEVVNAVCGR</sequence>
<feature type="transmembrane region" description="Helical" evidence="2">
    <location>
        <begin position="138"/>
        <end position="160"/>
    </location>
</feature>
<dbReference type="GO" id="GO:0006508">
    <property type="term" value="P:proteolysis"/>
    <property type="evidence" value="ECO:0007669"/>
    <property type="project" value="InterPro"/>
</dbReference>
<organism evidence="4 5">
    <name type="scientific">Candidatus Scatosoma pullistercoris</name>
    <dbReference type="NCBI Taxonomy" id="2840934"/>
    <lineage>
        <taxon>Bacteria</taxon>
        <taxon>Bacillati</taxon>
        <taxon>Bacillota</taxon>
        <taxon>Clostridia</taxon>
        <taxon>Candidatus Scatosoma</taxon>
    </lineage>
</organism>
<dbReference type="GO" id="GO:0030288">
    <property type="term" value="C:outer membrane-bounded periplasmic space"/>
    <property type="evidence" value="ECO:0007669"/>
    <property type="project" value="TreeGrafter"/>
</dbReference>
<dbReference type="Pfam" id="PF03572">
    <property type="entry name" value="Peptidase_S41"/>
    <property type="match status" value="1"/>
</dbReference>
<dbReference type="GO" id="GO:0008236">
    <property type="term" value="F:serine-type peptidase activity"/>
    <property type="evidence" value="ECO:0007669"/>
    <property type="project" value="InterPro"/>
</dbReference>
<feature type="domain" description="Tail specific protease" evidence="3">
    <location>
        <begin position="308"/>
        <end position="544"/>
    </location>
</feature>
<dbReference type="AlphaFoldDB" id="A0A9D1SGP6"/>
<dbReference type="GO" id="GO:0007165">
    <property type="term" value="P:signal transduction"/>
    <property type="evidence" value="ECO:0007669"/>
    <property type="project" value="TreeGrafter"/>
</dbReference>
<dbReference type="InterPro" id="IPR029045">
    <property type="entry name" value="ClpP/crotonase-like_dom_sf"/>
</dbReference>
<proteinExistence type="predicted"/>
<dbReference type="EMBL" id="DVMZ01000142">
    <property type="protein sequence ID" value="HIU59511.1"/>
    <property type="molecule type" value="Genomic_DNA"/>
</dbReference>
<dbReference type="Proteomes" id="UP000824081">
    <property type="component" value="Unassembled WGS sequence"/>
</dbReference>
<dbReference type="Gene3D" id="3.30.750.44">
    <property type="match status" value="1"/>
</dbReference>
<evidence type="ECO:0000313" key="5">
    <source>
        <dbReference type="Proteomes" id="UP000824081"/>
    </source>
</evidence>
<keyword evidence="2" id="KW-1133">Transmembrane helix</keyword>
<keyword evidence="2" id="KW-0472">Membrane</keyword>
<evidence type="ECO:0000313" key="4">
    <source>
        <dbReference type="EMBL" id="HIU59511.1"/>
    </source>
</evidence>
<dbReference type="SUPFAM" id="SSF52096">
    <property type="entry name" value="ClpP/crotonase"/>
    <property type="match status" value="1"/>
</dbReference>
<feature type="region of interest" description="Disordered" evidence="1">
    <location>
        <begin position="1"/>
        <end position="65"/>
    </location>
</feature>
<reference evidence="4" key="2">
    <citation type="journal article" date="2021" name="PeerJ">
        <title>Extensive microbial diversity within the chicken gut microbiome revealed by metagenomics and culture.</title>
        <authorList>
            <person name="Gilroy R."/>
            <person name="Ravi A."/>
            <person name="Getino M."/>
            <person name="Pursley I."/>
            <person name="Horton D.L."/>
            <person name="Alikhan N.F."/>
            <person name="Baker D."/>
            <person name="Gharbi K."/>
            <person name="Hall N."/>
            <person name="Watson M."/>
            <person name="Adriaenssens E.M."/>
            <person name="Foster-Nyarko E."/>
            <person name="Jarju S."/>
            <person name="Secka A."/>
            <person name="Antonio M."/>
            <person name="Oren A."/>
            <person name="Chaudhuri R.R."/>
            <person name="La Ragione R."/>
            <person name="Hildebrand F."/>
            <person name="Pallen M.J."/>
        </authorList>
    </citation>
    <scope>NUCLEOTIDE SEQUENCE</scope>
    <source>
        <strain evidence="4">11687</strain>
    </source>
</reference>
<reference evidence="4" key="1">
    <citation type="submission" date="2020-10" db="EMBL/GenBank/DDBJ databases">
        <authorList>
            <person name="Gilroy R."/>
        </authorList>
    </citation>
    <scope>NUCLEOTIDE SEQUENCE</scope>
    <source>
        <strain evidence="4">11687</strain>
    </source>
</reference>